<dbReference type="EMBL" id="JAQNDN010000001">
    <property type="protein sequence ID" value="MDC0667153.1"/>
    <property type="molecule type" value="Genomic_DNA"/>
</dbReference>
<evidence type="ECO:0000256" key="1">
    <source>
        <dbReference type="ARBA" id="ARBA00022729"/>
    </source>
</evidence>
<keyword evidence="1" id="KW-0732">Signal</keyword>
<comment type="caution">
    <text evidence="2">The sequence shown here is derived from an EMBL/GenBank/DDBJ whole genome shotgun (WGS) entry which is preliminary data.</text>
</comment>
<dbReference type="PANTHER" id="PTHR46580">
    <property type="entry name" value="SENSOR KINASE-RELATED"/>
    <property type="match status" value="1"/>
</dbReference>
<proteinExistence type="predicted"/>
<dbReference type="Proteomes" id="UP001217838">
    <property type="component" value="Unassembled WGS sequence"/>
</dbReference>
<accession>A0ABT5AZA0</accession>
<evidence type="ECO:0000313" key="3">
    <source>
        <dbReference type="Proteomes" id="UP001217838"/>
    </source>
</evidence>
<dbReference type="PANTHER" id="PTHR46580:SF4">
    <property type="entry name" value="ATP_GTP-BINDING PROTEIN"/>
    <property type="match status" value="1"/>
</dbReference>
<evidence type="ECO:0000313" key="2">
    <source>
        <dbReference type="EMBL" id="MDC0667153.1"/>
    </source>
</evidence>
<dbReference type="SUPFAM" id="SSF69318">
    <property type="entry name" value="Integrin alpha N-terminal domain"/>
    <property type="match status" value="1"/>
</dbReference>
<dbReference type="PROSITE" id="PS51257">
    <property type="entry name" value="PROKAR_LIPOPROTEIN"/>
    <property type="match status" value="1"/>
</dbReference>
<organism evidence="2 3">
    <name type="scientific">Nannocystis radixulma</name>
    <dbReference type="NCBI Taxonomy" id="2995305"/>
    <lineage>
        <taxon>Bacteria</taxon>
        <taxon>Pseudomonadati</taxon>
        <taxon>Myxococcota</taxon>
        <taxon>Polyangia</taxon>
        <taxon>Nannocystales</taxon>
        <taxon>Nannocystaceae</taxon>
        <taxon>Nannocystis</taxon>
    </lineage>
</organism>
<dbReference type="Gene3D" id="2.40.128.340">
    <property type="match status" value="1"/>
</dbReference>
<reference evidence="2 3" key="1">
    <citation type="submission" date="2022-11" db="EMBL/GenBank/DDBJ databases">
        <title>Minimal conservation of predation-associated metabolite biosynthetic gene clusters underscores biosynthetic potential of Myxococcota including descriptions for ten novel species: Archangium lansinium sp. nov., Myxococcus landrumus sp. nov., Nannocystis bai.</title>
        <authorList>
            <person name="Ahearne A."/>
            <person name="Stevens C."/>
            <person name="Dowd S."/>
        </authorList>
    </citation>
    <scope>NUCLEOTIDE SEQUENCE [LARGE SCALE GENOMIC DNA]</scope>
    <source>
        <strain evidence="2 3">NCELM</strain>
    </source>
</reference>
<dbReference type="Pfam" id="PF13517">
    <property type="entry name" value="FG-GAP_3"/>
    <property type="match status" value="1"/>
</dbReference>
<sequence length="445" mass="47302">MRARLTPVTVVALALASCFQVEPLPDCAGAGEDGLHTPHYVCMPRAGEPLEMPIAPRRLLRGDFDDEGVDNDFAVLLDLGFIQIYTTRDRKTELAAGLQIEGRIEAIAAARYFDGMHGDDLLGVTAGDKMAGKAGAVFGFHNGGDVFKADVPEQFDAATLIPFGNCPAPNSLESLDFVGMERAVGLAIGCESGPPPMDAPDEEPLDGMVVGNEEATLFALQPRLGLQIAGLEGVHGVNVAQLDGLGLEDIVFAHQPKSMMMMGGDQSLAVFPIHMDAFSGMGPPAERIDIPLEHGEIRQVLVDDLDGDADIDVVAVHPTDRGISVVRQRRSEPLSFESPQYFAIGQEIRDAVLGDFTGDGEIDIAVAHDVDGTGLNAVSLLIRTHDLSPGQVDYALAPAGEISGEIVDLEPLDYDGDGRTDIGVVLKVGSEGRVFFWLNRSPAGE</sequence>
<gene>
    <name evidence="2" type="ORF">POL58_05360</name>
</gene>
<keyword evidence="3" id="KW-1185">Reference proteome</keyword>
<protein>
    <submittedName>
        <fullName evidence="2">VCBS repeat-containing protein</fullName>
    </submittedName>
</protein>
<name>A0ABT5AZA0_9BACT</name>
<dbReference type="RefSeq" id="WP_271995080.1">
    <property type="nucleotide sequence ID" value="NZ_JAQNDN010000001.1"/>
</dbReference>
<dbReference type="InterPro" id="IPR013517">
    <property type="entry name" value="FG-GAP"/>
</dbReference>
<dbReference type="InterPro" id="IPR028994">
    <property type="entry name" value="Integrin_alpha_N"/>
</dbReference>